<dbReference type="Gene3D" id="3.30.450.20">
    <property type="entry name" value="PAS domain"/>
    <property type="match status" value="4"/>
</dbReference>
<proteinExistence type="predicted"/>
<dbReference type="InterPro" id="IPR036890">
    <property type="entry name" value="HATPase_C_sf"/>
</dbReference>
<dbReference type="PROSITE" id="PS50109">
    <property type="entry name" value="HIS_KIN"/>
    <property type="match status" value="1"/>
</dbReference>
<dbReference type="SMART" id="SM00387">
    <property type="entry name" value="HATPase_c"/>
    <property type="match status" value="1"/>
</dbReference>
<evidence type="ECO:0000313" key="11">
    <source>
        <dbReference type="Proteomes" id="UP000280368"/>
    </source>
</evidence>
<dbReference type="InterPro" id="IPR000014">
    <property type="entry name" value="PAS"/>
</dbReference>
<evidence type="ECO:0000256" key="5">
    <source>
        <dbReference type="ARBA" id="ARBA00022777"/>
    </source>
</evidence>
<dbReference type="SMART" id="SM00091">
    <property type="entry name" value="PAS"/>
    <property type="match status" value="3"/>
</dbReference>
<dbReference type="InterPro" id="IPR013656">
    <property type="entry name" value="PAS_4"/>
</dbReference>
<evidence type="ECO:0000256" key="6">
    <source>
        <dbReference type="SAM" id="Coils"/>
    </source>
</evidence>
<dbReference type="Gene3D" id="3.40.50.2300">
    <property type="match status" value="1"/>
</dbReference>
<reference evidence="10 11" key="1">
    <citation type="submission" date="2018-10" db="EMBL/GenBank/DDBJ databases">
        <title>Genomic Encyclopedia of Archaeal and Bacterial Type Strains, Phase II (KMG-II): from individual species to whole genera.</title>
        <authorList>
            <person name="Goeker M."/>
        </authorList>
    </citation>
    <scope>NUCLEOTIDE SEQUENCE [LARGE SCALE GENOMIC DNA]</scope>
    <source>
        <strain evidence="10 11">DSM 19727</strain>
    </source>
</reference>
<dbReference type="InterPro" id="IPR001610">
    <property type="entry name" value="PAC"/>
</dbReference>
<dbReference type="Pfam" id="PF08448">
    <property type="entry name" value="PAS_4"/>
    <property type="match status" value="1"/>
</dbReference>
<dbReference type="SUPFAM" id="SSF47384">
    <property type="entry name" value="Homodimeric domain of signal transducing histidine kinase"/>
    <property type="match status" value="1"/>
</dbReference>
<dbReference type="SUPFAM" id="SSF55785">
    <property type="entry name" value="PYP-like sensor domain (PAS domain)"/>
    <property type="match status" value="4"/>
</dbReference>
<feature type="domain" description="PAS" evidence="8">
    <location>
        <begin position="269"/>
        <end position="339"/>
    </location>
</feature>
<keyword evidence="6" id="KW-0175">Coiled coil</keyword>
<dbReference type="EMBL" id="REFH01000011">
    <property type="protein sequence ID" value="RMA73089.1"/>
    <property type="molecule type" value="Genomic_DNA"/>
</dbReference>
<dbReference type="SMART" id="SM00388">
    <property type="entry name" value="HisKA"/>
    <property type="match status" value="1"/>
</dbReference>
<dbReference type="CDD" id="cd00130">
    <property type="entry name" value="PAS"/>
    <property type="match status" value="3"/>
</dbReference>
<dbReference type="PROSITE" id="PS50113">
    <property type="entry name" value="PAC"/>
    <property type="match status" value="1"/>
</dbReference>
<dbReference type="SUPFAM" id="SSF52172">
    <property type="entry name" value="CheY-like"/>
    <property type="match status" value="1"/>
</dbReference>
<dbReference type="SUPFAM" id="SSF55874">
    <property type="entry name" value="ATPase domain of HSP90 chaperone/DNA topoisomerase II/histidine kinase"/>
    <property type="match status" value="1"/>
</dbReference>
<dbReference type="Pfam" id="PF02518">
    <property type="entry name" value="HATPase_c"/>
    <property type="match status" value="1"/>
</dbReference>
<comment type="catalytic activity">
    <reaction evidence="1">
        <text>ATP + protein L-histidine = ADP + protein N-phospho-L-histidine.</text>
        <dbReference type="EC" id="2.7.13.3"/>
    </reaction>
</comment>
<dbReference type="Pfam" id="PF13426">
    <property type="entry name" value="PAS_9"/>
    <property type="match status" value="1"/>
</dbReference>
<dbReference type="InterPro" id="IPR004358">
    <property type="entry name" value="Sig_transdc_His_kin-like_C"/>
</dbReference>
<dbReference type="InterPro" id="IPR003594">
    <property type="entry name" value="HATPase_dom"/>
</dbReference>
<evidence type="ECO:0000256" key="4">
    <source>
        <dbReference type="ARBA" id="ARBA00022679"/>
    </source>
</evidence>
<dbReference type="Gene3D" id="1.10.287.130">
    <property type="match status" value="1"/>
</dbReference>
<evidence type="ECO:0000259" key="9">
    <source>
        <dbReference type="PROSITE" id="PS50113"/>
    </source>
</evidence>
<dbReference type="SMART" id="SM00086">
    <property type="entry name" value="PAC"/>
    <property type="match status" value="4"/>
</dbReference>
<evidence type="ECO:0000259" key="8">
    <source>
        <dbReference type="PROSITE" id="PS50112"/>
    </source>
</evidence>
<feature type="domain" description="Histidine kinase" evidence="7">
    <location>
        <begin position="712"/>
        <end position="924"/>
    </location>
</feature>
<dbReference type="EC" id="2.7.13.3" evidence="2"/>
<keyword evidence="4" id="KW-0808">Transferase</keyword>
<dbReference type="InterPro" id="IPR035965">
    <property type="entry name" value="PAS-like_dom_sf"/>
</dbReference>
<dbReference type="InterPro" id="IPR036097">
    <property type="entry name" value="HisK_dim/P_sf"/>
</dbReference>
<dbReference type="InterPro" id="IPR011006">
    <property type="entry name" value="CheY-like_superfamily"/>
</dbReference>
<keyword evidence="5" id="KW-0418">Kinase</keyword>
<comment type="caution">
    <text evidence="10">The sequence shown here is derived from an EMBL/GenBank/DDBJ whole genome shotgun (WGS) entry which is preliminary data.</text>
</comment>
<dbReference type="Pfam" id="PF00512">
    <property type="entry name" value="HisKA"/>
    <property type="match status" value="1"/>
</dbReference>
<keyword evidence="11" id="KW-1185">Reference proteome</keyword>
<dbReference type="PRINTS" id="PR00344">
    <property type="entry name" value="BCTRLSENSOR"/>
</dbReference>
<feature type="domain" description="PAC" evidence="9">
    <location>
        <begin position="600"/>
        <end position="652"/>
    </location>
</feature>
<evidence type="ECO:0000313" key="10">
    <source>
        <dbReference type="EMBL" id="RMA73089.1"/>
    </source>
</evidence>
<dbReference type="CDD" id="cd00075">
    <property type="entry name" value="HATPase"/>
    <property type="match status" value="1"/>
</dbReference>
<evidence type="ECO:0000256" key="2">
    <source>
        <dbReference type="ARBA" id="ARBA00012438"/>
    </source>
</evidence>
<feature type="domain" description="PAS" evidence="8">
    <location>
        <begin position="522"/>
        <end position="562"/>
    </location>
</feature>
<dbReference type="InterPro" id="IPR052162">
    <property type="entry name" value="Sensor_kinase/Photoreceptor"/>
</dbReference>
<protein>
    <recommendedName>
        <fullName evidence="2">histidine kinase</fullName>
        <ecNumber evidence="2">2.7.13.3</ecNumber>
    </recommendedName>
</protein>
<feature type="domain" description="PAS" evidence="8">
    <location>
        <begin position="139"/>
        <end position="194"/>
    </location>
</feature>
<evidence type="ECO:0000259" key="7">
    <source>
        <dbReference type="PROSITE" id="PS50109"/>
    </source>
</evidence>
<dbReference type="InterPro" id="IPR013655">
    <property type="entry name" value="PAS_fold_3"/>
</dbReference>
<dbReference type="Proteomes" id="UP000280368">
    <property type="component" value="Unassembled WGS sequence"/>
</dbReference>
<dbReference type="GO" id="GO:0000155">
    <property type="term" value="F:phosphorelay sensor kinase activity"/>
    <property type="evidence" value="ECO:0007669"/>
    <property type="project" value="InterPro"/>
</dbReference>
<feature type="coiled-coil region" evidence="6">
    <location>
        <begin position="659"/>
        <end position="686"/>
    </location>
</feature>
<dbReference type="Pfam" id="PF08447">
    <property type="entry name" value="PAS_3"/>
    <property type="match status" value="1"/>
</dbReference>
<accession>A0A3L9ZNU8</accession>
<dbReference type="PANTHER" id="PTHR43304">
    <property type="entry name" value="PHYTOCHROME-LIKE PROTEIN CPH1"/>
    <property type="match status" value="1"/>
</dbReference>
<name>A0A3L9ZNU8_9FLAO</name>
<gene>
    <name evidence="10" type="ORF">BC961_2693</name>
</gene>
<dbReference type="NCBIfam" id="TIGR00229">
    <property type="entry name" value="sensory_box"/>
    <property type="match status" value="3"/>
</dbReference>
<dbReference type="PANTHER" id="PTHR43304:SF1">
    <property type="entry name" value="PAC DOMAIN-CONTAINING PROTEIN"/>
    <property type="match status" value="1"/>
</dbReference>
<evidence type="ECO:0000256" key="1">
    <source>
        <dbReference type="ARBA" id="ARBA00000085"/>
    </source>
</evidence>
<dbReference type="AlphaFoldDB" id="A0A3L9ZNU8"/>
<dbReference type="Gene3D" id="3.30.565.10">
    <property type="entry name" value="Histidine kinase-like ATPase, C-terminal domain"/>
    <property type="match status" value="1"/>
</dbReference>
<dbReference type="InterPro" id="IPR005467">
    <property type="entry name" value="His_kinase_dom"/>
</dbReference>
<dbReference type="CDD" id="cd00082">
    <property type="entry name" value="HisKA"/>
    <property type="match status" value="1"/>
</dbReference>
<sequence>MTKILILECPTIDINFIFRELDRDGFNYTAKNIKLLNHFENGLSNYNPDIIFSGYSLLGNNGKEALKISRNWYSSTPLILIADHIEVENCIELIKKGVSDIILRQNISSLTQKISKALTKTATVNFNIFSNQEEKYLKEKAKYSSLTENSRDAIFLTLKDGPILEANPAACQIFKMTEEEIYKTGRLGLVDPNDPYLPVLIEERDLRGLAKGELNFKRKDGTSFPGEITTVVFKDVWGRDMTSITIKDLTEYKKDQQELAASNILMQESLNGLNKIMDSSLDLICSIDEEKRFVNVSAASKSLWGYEPHELIGEKYIHFIYIEDHKITNNTYEDITNGTPVTIFENRINHKDGSIVNMLWSVQWDDDEKLLYCTIKDISEKKKLKKAYKVERDRFLDMYNLSPACMGILKGPNHIHELTNPLYLKFINKKNVIGKSIIEVLPELKNQGFIKLLDDVYNTGIPFIANEMLVQLDFHGKGLLADRYMNFIYQPHRDAYGKIDGIFVFAIDVTEQLLSRMKIEESEKLYRQLIKELPVAAYSCDVDGKITLFNKAAAILWGREPQIGIDSWCGSWKALSTDGQEIPLEMYPIAVVLREGKTMTGKEIIIERENGDRRYVLPHAVPYIDQSGKVTGAVNLLTDITESKAIQKALEEHNMELSFQNLEKVKRAAELNIANKELAYQNCEKEKRAEELILTNIELLKTNKELDRFVYSISHDLRSPLTSVQGIVSIIEDESEDPATLKHIQMIKNSIERLDEFIKKILSYSQNNRTELDIETISVKKTILNIVDCLQNMKQANGIHFEIDVQELSPFSTDKLRFNTIVENLISNAIKYHKMSGTERFIKVKAIVNEQVLQLEIADNGIGIPLQHQEKIFDMFFRISSKSEGSGIGLYIVKDTIEKLEGSINILSQPKAGTTFKMNLKNFKIC</sequence>
<dbReference type="InterPro" id="IPR000700">
    <property type="entry name" value="PAS-assoc_C"/>
</dbReference>
<dbReference type="InterPro" id="IPR003661">
    <property type="entry name" value="HisK_dim/P_dom"/>
</dbReference>
<evidence type="ECO:0000256" key="3">
    <source>
        <dbReference type="ARBA" id="ARBA00022553"/>
    </source>
</evidence>
<keyword evidence="3" id="KW-0597">Phosphoprotein</keyword>
<dbReference type="PROSITE" id="PS50112">
    <property type="entry name" value="PAS"/>
    <property type="match status" value="3"/>
</dbReference>
<organism evidence="10 11">
    <name type="scientific">Flavobacterium weaverense</name>
    <dbReference type="NCBI Taxonomy" id="271156"/>
    <lineage>
        <taxon>Bacteria</taxon>
        <taxon>Pseudomonadati</taxon>
        <taxon>Bacteroidota</taxon>
        <taxon>Flavobacteriia</taxon>
        <taxon>Flavobacteriales</taxon>
        <taxon>Flavobacteriaceae</taxon>
        <taxon>Flavobacterium</taxon>
    </lineage>
</organism>